<dbReference type="EMBL" id="SOIZ01000124">
    <property type="protein sequence ID" value="TET63128.1"/>
    <property type="molecule type" value="Genomic_DNA"/>
</dbReference>
<protein>
    <submittedName>
        <fullName evidence="1">Uncharacterized protein</fullName>
    </submittedName>
</protein>
<gene>
    <name evidence="1" type="ORF">E3J48_02975</name>
</gene>
<name>A0A523W7Z0_UNCAE</name>
<comment type="caution">
    <text evidence="1">The sequence shown here is derived from an EMBL/GenBank/DDBJ whole genome shotgun (WGS) entry which is preliminary data.</text>
</comment>
<dbReference type="Proteomes" id="UP000319130">
    <property type="component" value="Unassembled WGS sequence"/>
</dbReference>
<evidence type="ECO:0000313" key="2">
    <source>
        <dbReference type="Proteomes" id="UP000319130"/>
    </source>
</evidence>
<dbReference type="AlphaFoldDB" id="A0A523W7Z0"/>
<reference evidence="1 2" key="1">
    <citation type="submission" date="2019-03" db="EMBL/GenBank/DDBJ databases">
        <title>Metabolic potential of uncultured bacteria and archaea associated with petroleum seepage in deep-sea sediments.</title>
        <authorList>
            <person name="Dong X."/>
            <person name="Hubert C."/>
        </authorList>
    </citation>
    <scope>NUCLEOTIDE SEQUENCE [LARGE SCALE GENOMIC DNA]</scope>
    <source>
        <strain evidence="1">E29_bin52</strain>
    </source>
</reference>
<proteinExistence type="predicted"/>
<evidence type="ECO:0000313" key="1">
    <source>
        <dbReference type="EMBL" id="TET63128.1"/>
    </source>
</evidence>
<organism evidence="1 2">
    <name type="scientific">Aerophobetes bacterium</name>
    <dbReference type="NCBI Taxonomy" id="2030807"/>
    <lineage>
        <taxon>Bacteria</taxon>
        <taxon>Candidatus Aerophobota</taxon>
    </lineage>
</organism>
<accession>A0A523W7Z0</accession>
<sequence length="263" mass="29118">MNCESLSFSQELSDQRISQAEVLLSRTIVRKILAYALFLLGVNRSAISSFLNMPPGTIRSLVLAITHRGLSGFEDQRSKTSSFKPPLPEQIAPTIGIEDSWVKVDFQIGNLVLRIPDTNPVQKRIVLLSLENSGLLGRSDVADALHLSVDRTGKLARQLAQEDVKGILDQRQGQKQDYRFTPEIKAELIQQFVIEAVAQRPTGGEQLAKKLEERCGLALSARSILSHLSKFGLSSIRGSLAEHLSEAKKKSLVSSERKPTQRH</sequence>